<accession>A0ABV7L9B2</accession>
<dbReference type="EMBL" id="JBHRTR010000054">
    <property type="protein sequence ID" value="MFC3231202.1"/>
    <property type="molecule type" value="Genomic_DNA"/>
</dbReference>
<proteinExistence type="predicted"/>
<reference evidence="2" key="1">
    <citation type="journal article" date="2019" name="Int. J. Syst. Evol. Microbiol.">
        <title>The Global Catalogue of Microorganisms (GCM) 10K type strain sequencing project: providing services to taxonomists for standard genome sequencing and annotation.</title>
        <authorList>
            <consortium name="The Broad Institute Genomics Platform"/>
            <consortium name="The Broad Institute Genome Sequencing Center for Infectious Disease"/>
            <person name="Wu L."/>
            <person name="Ma J."/>
        </authorList>
    </citation>
    <scope>NUCLEOTIDE SEQUENCE [LARGE SCALE GENOMIC DNA]</scope>
    <source>
        <strain evidence="2">KCTC 42964</strain>
    </source>
</reference>
<protein>
    <submittedName>
        <fullName evidence="1">DUF1826 domain-containing protein</fullName>
    </submittedName>
</protein>
<name>A0ABV7L9B2_9PROT</name>
<dbReference type="Pfam" id="PF08856">
    <property type="entry name" value="DUF1826"/>
    <property type="match status" value="1"/>
</dbReference>
<evidence type="ECO:0000313" key="2">
    <source>
        <dbReference type="Proteomes" id="UP001595528"/>
    </source>
</evidence>
<comment type="caution">
    <text evidence="1">The sequence shown here is derived from an EMBL/GenBank/DDBJ whole genome shotgun (WGS) entry which is preliminary data.</text>
</comment>
<dbReference type="RefSeq" id="WP_379906666.1">
    <property type="nucleotide sequence ID" value="NZ_JBHRTR010000054.1"/>
</dbReference>
<organism evidence="1 2">
    <name type="scientific">Marinibaculum pumilum</name>
    <dbReference type="NCBI Taxonomy" id="1766165"/>
    <lineage>
        <taxon>Bacteria</taxon>
        <taxon>Pseudomonadati</taxon>
        <taxon>Pseudomonadota</taxon>
        <taxon>Alphaproteobacteria</taxon>
        <taxon>Rhodospirillales</taxon>
        <taxon>Rhodospirillaceae</taxon>
        <taxon>Marinibaculum</taxon>
    </lineage>
</organism>
<dbReference type="InterPro" id="IPR014955">
    <property type="entry name" value="DUF1826"/>
</dbReference>
<dbReference type="Proteomes" id="UP001595528">
    <property type="component" value="Unassembled WGS sequence"/>
</dbReference>
<evidence type="ECO:0000313" key="1">
    <source>
        <dbReference type="EMBL" id="MFC3231202.1"/>
    </source>
</evidence>
<keyword evidence="2" id="KW-1185">Reference proteome</keyword>
<sequence>MEAGRSLVLAGPEPAILDMAVAGGAGLAVWRRPADPQLAAALRGGPPVADLRLAGAPAVLGRDLDDRTRERIGPALRADMQALLRRFAILSGAAELELRLEAVTGDACWKFHRDMVRLRLLTTYDGPATEYVTARHAERALQQQRDYRGPLRRLRPFDVALFRGARDAGGDAVVHRSPPIAGSGRTRLLFCLTDPGRV</sequence>
<gene>
    <name evidence="1" type="ORF">ACFOGJ_28400</name>
</gene>